<reference evidence="1 2" key="1">
    <citation type="submission" date="2022-01" db="EMBL/GenBank/DDBJ databases">
        <title>Whole genome-based taxonomy of the Shewanellaceae.</title>
        <authorList>
            <person name="Martin-Rodriguez A.J."/>
        </authorList>
    </citation>
    <scope>NUCLEOTIDE SEQUENCE [LARGE SCALE GENOMIC DNA]</scope>
    <source>
        <strain evidence="1 2">DSM 21332</strain>
    </source>
</reference>
<name>A0ABT0N759_9GAMM</name>
<accession>A0ABT0N759</accession>
<dbReference type="EMBL" id="JAKIKT010000003">
    <property type="protein sequence ID" value="MCL2914288.1"/>
    <property type="molecule type" value="Genomic_DNA"/>
</dbReference>
<protein>
    <recommendedName>
        <fullName evidence="3">Carboxymuconolactone decarboxylase family protein</fullName>
    </recommendedName>
</protein>
<proteinExistence type="predicted"/>
<sequence length="104" mass="11931">MKIPANFKYPGFYDLICDAIFHQKLAQRENDSYTVNRHARASIIASALAIESCANCLLNDLDTPKKMLDELDKLNVIAKYETYLMLNNVSNFDRGNNIVEKSWK</sequence>
<dbReference type="RefSeq" id="WP_249248998.1">
    <property type="nucleotide sequence ID" value="NZ_JAKIKT010000003.1"/>
</dbReference>
<keyword evidence="2" id="KW-1185">Reference proteome</keyword>
<dbReference type="Proteomes" id="UP001202831">
    <property type="component" value="Unassembled WGS sequence"/>
</dbReference>
<comment type="caution">
    <text evidence="1">The sequence shown here is derived from an EMBL/GenBank/DDBJ whole genome shotgun (WGS) entry which is preliminary data.</text>
</comment>
<evidence type="ECO:0000313" key="2">
    <source>
        <dbReference type="Proteomes" id="UP001202831"/>
    </source>
</evidence>
<evidence type="ECO:0000313" key="1">
    <source>
        <dbReference type="EMBL" id="MCL2914288.1"/>
    </source>
</evidence>
<evidence type="ECO:0008006" key="3">
    <source>
        <dbReference type="Google" id="ProtNLM"/>
    </source>
</evidence>
<organism evidence="1 2">
    <name type="scientific">Shewanella corallii</name>
    <dbReference type="NCBI Taxonomy" id="560080"/>
    <lineage>
        <taxon>Bacteria</taxon>
        <taxon>Pseudomonadati</taxon>
        <taxon>Pseudomonadota</taxon>
        <taxon>Gammaproteobacteria</taxon>
        <taxon>Alteromonadales</taxon>
        <taxon>Shewanellaceae</taxon>
        <taxon>Shewanella</taxon>
    </lineage>
</organism>
<gene>
    <name evidence="1" type="ORF">L2725_10965</name>
</gene>